<dbReference type="Pfam" id="PF00483">
    <property type="entry name" value="NTP_transferase"/>
    <property type="match status" value="1"/>
</dbReference>
<dbReference type="OrthoDB" id="9806359at2"/>
<dbReference type="InterPro" id="IPR029044">
    <property type="entry name" value="Nucleotide-diphossugar_trans"/>
</dbReference>
<dbReference type="GO" id="GO:0009298">
    <property type="term" value="P:GDP-mannose biosynthetic process"/>
    <property type="evidence" value="ECO:0007669"/>
    <property type="project" value="TreeGrafter"/>
</dbReference>
<reference evidence="5 6" key="1">
    <citation type="submission" date="2017-10" db="EMBL/GenBank/DDBJ databases">
        <title>Genome sequence of Caulobacter mirabilis FWC38.</title>
        <authorList>
            <person name="Fiebig A."/>
            <person name="Crosson S."/>
        </authorList>
    </citation>
    <scope>NUCLEOTIDE SEQUENCE [LARGE SCALE GENOMIC DNA]</scope>
    <source>
        <strain evidence="5 6">FWC 38</strain>
    </source>
</reference>
<dbReference type="InterPro" id="IPR010819">
    <property type="entry name" value="AGE/CE"/>
</dbReference>
<feature type="domain" description="MannoseP isomerase/GMP-like beta-helix" evidence="4">
    <location>
        <begin position="289"/>
        <end position="344"/>
    </location>
</feature>
<name>A0A2D2B161_9CAUL</name>
<evidence type="ECO:0000256" key="1">
    <source>
        <dbReference type="ARBA" id="ARBA00008558"/>
    </source>
</evidence>
<dbReference type="SUPFAM" id="SSF48208">
    <property type="entry name" value="Six-hairpin glycosidases"/>
    <property type="match status" value="1"/>
</dbReference>
<dbReference type="PANTHER" id="PTHR46390">
    <property type="entry name" value="MANNOSE-1-PHOSPHATE GUANYLYLTRANSFERASE"/>
    <property type="match status" value="1"/>
</dbReference>
<evidence type="ECO:0000256" key="2">
    <source>
        <dbReference type="ARBA" id="ARBA00023235"/>
    </source>
</evidence>
<dbReference type="KEGG" id="cmb:CSW64_17000"/>
<comment type="similarity">
    <text evidence="1">Belongs to the N-acylglucosamine 2-epimerase family.</text>
</comment>
<dbReference type="Pfam" id="PF07221">
    <property type="entry name" value="GlcNAc_2-epim"/>
    <property type="match status" value="1"/>
</dbReference>
<dbReference type="InterPro" id="IPR008928">
    <property type="entry name" value="6-hairpin_glycosidase_sf"/>
</dbReference>
<dbReference type="Gene3D" id="3.90.550.10">
    <property type="entry name" value="Spore Coat Polysaccharide Biosynthesis Protein SpsA, Chain A"/>
    <property type="match status" value="1"/>
</dbReference>
<dbReference type="GO" id="GO:0016853">
    <property type="term" value="F:isomerase activity"/>
    <property type="evidence" value="ECO:0007669"/>
    <property type="project" value="UniProtKB-KW"/>
</dbReference>
<keyword evidence="5" id="KW-0808">Transferase</keyword>
<keyword evidence="6" id="KW-1185">Reference proteome</keyword>
<organism evidence="5 6">
    <name type="scientific">Caulobacter mirabilis</name>
    <dbReference type="NCBI Taxonomy" id="69666"/>
    <lineage>
        <taxon>Bacteria</taxon>
        <taxon>Pseudomonadati</taxon>
        <taxon>Pseudomonadota</taxon>
        <taxon>Alphaproteobacteria</taxon>
        <taxon>Caulobacterales</taxon>
        <taxon>Caulobacteraceae</taxon>
        <taxon>Caulobacter</taxon>
    </lineage>
</organism>
<dbReference type="EMBL" id="CP024201">
    <property type="protein sequence ID" value="ATQ43966.1"/>
    <property type="molecule type" value="Genomic_DNA"/>
</dbReference>
<keyword evidence="2" id="KW-0413">Isomerase</keyword>
<dbReference type="SUPFAM" id="SSF159283">
    <property type="entry name" value="Guanosine diphospho-D-mannose pyrophosphorylase/mannose-6-phosphate isomerase linker domain"/>
    <property type="match status" value="1"/>
</dbReference>
<dbReference type="RefSeq" id="WP_099623214.1">
    <property type="nucleotide sequence ID" value="NZ_CP024201.1"/>
</dbReference>
<feature type="domain" description="Nucleotidyl transferase" evidence="3">
    <location>
        <begin position="5"/>
        <end position="279"/>
    </location>
</feature>
<accession>A0A2D2B161</accession>
<dbReference type="Gene3D" id="1.50.10.10">
    <property type="match status" value="1"/>
</dbReference>
<protein>
    <submittedName>
        <fullName evidence="5">Mannose-1-phosphate guanylyltransferase</fullName>
    </submittedName>
</protein>
<evidence type="ECO:0000313" key="6">
    <source>
        <dbReference type="Proteomes" id="UP000228945"/>
    </source>
</evidence>
<dbReference type="AlphaFoldDB" id="A0A2D2B161"/>
<dbReference type="CDD" id="cd02509">
    <property type="entry name" value="GDP-M1P_Guanylyltransferase"/>
    <property type="match status" value="1"/>
</dbReference>
<dbReference type="InterPro" id="IPR012341">
    <property type="entry name" value="6hp_glycosidase-like_sf"/>
</dbReference>
<sequence length="728" mass="78826">MRIYPVIMCGGAGSRLWPVSRPSRPKQFVSLDGQATIFQHTVERVAALAADRSLVVVSGARYEAILSRQLAEVGLEASMLLEPEPRDSGPAMAAAAAYVAETDPDGIIAVVASDHHVPDADAFRRAIAVAGQAAAEGWIVTLGVRPTGPATAYGYIRPGPASGEVLQVDQFVEKPDLNRALAFLDQGCLWNSGNFVARATTLLEEIARHAPGLAEAAGEALRSARRTGRSIRLGDAFLDAPRISIDYALMEKTDKAAVLPVAFSWSDLGAWDAIHAVGEHDDAGNVVSGNAILVDSHDCLIRNDGPLRVAGVGLHDLAIVAEPDALLICGLDSSQSVKLIVDRLTAAQARELDVPAELTLTAWRDRYEDWLKASALPLWWTLGADFDHGGFHEALDEHARPIQAGRRSRVQTRQAYVYAVAAAQGWSGPWRQAALHGLDFFLAHYAREDGRYAALVAPDGAVLDDTPVLYDQAFALLAMAAVSRIAPERTDIGDRAAALLKGLELMRAPGRGFRENGPWPFQANAQMHLLESALAWFELTGGAQWGELADEIVALALDRFVDPKSGILREVYDETWSPAAGDDGRFIEPGHQFEWAWLLHSWSRLRGDRAVGETIEGLVKAGRAGVDAARDAAVDELWADLSVRSARARLWPQTERLRTEVMMAERGFANATEEAGQAARGLWRYLDTTVPGLWRDKQTAEGDFLEEPAPASSLYHILGAVMALQGVR</sequence>
<dbReference type="InterPro" id="IPR005835">
    <property type="entry name" value="NTP_transferase_dom"/>
</dbReference>
<dbReference type="Pfam" id="PF22640">
    <property type="entry name" value="ManC_GMP_beta-helix"/>
    <property type="match status" value="1"/>
</dbReference>
<gene>
    <name evidence="5" type="ORF">CSW64_17000</name>
</gene>
<dbReference type="SUPFAM" id="SSF53448">
    <property type="entry name" value="Nucleotide-diphospho-sugar transferases"/>
    <property type="match status" value="1"/>
</dbReference>
<dbReference type="GO" id="GO:0005975">
    <property type="term" value="P:carbohydrate metabolic process"/>
    <property type="evidence" value="ECO:0007669"/>
    <property type="project" value="InterPro"/>
</dbReference>
<evidence type="ECO:0000259" key="4">
    <source>
        <dbReference type="Pfam" id="PF22640"/>
    </source>
</evidence>
<proteinExistence type="inferred from homology"/>
<dbReference type="InterPro" id="IPR051161">
    <property type="entry name" value="Mannose-6P_isomerase_type2"/>
</dbReference>
<evidence type="ECO:0000313" key="5">
    <source>
        <dbReference type="EMBL" id="ATQ43966.1"/>
    </source>
</evidence>
<evidence type="ECO:0000259" key="3">
    <source>
        <dbReference type="Pfam" id="PF00483"/>
    </source>
</evidence>
<keyword evidence="5" id="KW-0548">Nucleotidyltransferase</keyword>
<dbReference type="PANTHER" id="PTHR46390:SF1">
    <property type="entry name" value="MANNOSE-1-PHOSPHATE GUANYLYLTRANSFERASE"/>
    <property type="match status" value="1"/>
</dbReference>
<dbReference type="GO" id="GO:0004475">
    <property type="term" value="F:mannose-1-phosphate guanylyltransferase (GTP) activity"/>
    <property type="evidence" value="ECO:0007669"/>
    <property type="project" value="InterPro"/>
</dbReference>
<dbReference type="InterPro" id="IPR054566">
    <property type="entry name" value="ManC/GMP-like_b-helix"/>
</dbReference>
<dbReference type="InterPro" id="IPR049577">
    <property type="entry name" value="GMPP_N"/>
</dbReference>
<dbReference type="Proteomes" id="UP000228945">
    <property type="component" value="Chromosome"/>
</dbReference>